<gene>
    <name evidence="1" type="ORF">FHS54_001415</name>
</gene>
<sequence>MTAEEQYQRATIEVEQKKAAFRSSATVAKARLSPTRLKQDVKGKVSDGLHKVSSTAMTQISERPVATSAAAGALAIYLFRRPLSALFRRIYVRITNRTPDQSEKDDG</sequence>
<dbReference type="AlphaFoldDB" id="A0A846M3G2"/>
<organism evidence="1 2">
    <name type="scientific">Sphingobium vermicomposti</name>
    <dbReference type="NCBI Taxonomy" id="529005"/>
    <lineage>
        <taxon>Bacteria</taxon>
        <taxon>Pseudomonadati</taxon>
        <taxon>Pseudomonadota</taxon>
        <taxon>Alphaproteobacteria</taxon>
        <taxon>Sphingomonadales</taxon>
        <taxon>Sphingomonadaceae</taxon>
        <taxon>Sphingobium</taxon>
    </lineage>
</organism>
<evidence type="ECO:0008006" key="3">
    <source>
        <dbReference type="Google" id="ProtNLM"/>
    </source>
</evidence>
<name>A0A846M3G2_9SPHN</name>
<evidence type="ECO:0000313" key="2">
    <source>
        <dbReference type="Proteomes" id="UP000576821"/>
    </source>
</evidence>
<reference evidence="1 2" key="1">
    <citation type="submission" date="2020-03" db="EMBL/GenBank/DDBJ databases">
        <title>Genomic Encyclopedia of Type Strains, Phase IV (KMG-IV): sequencing the most valuable type-strain genomes for metagenomic binning, comparative biology and taxonomic classification.</title>
        <authorList>
            <person name="Goeker M."/>
        </authorList>
    </citation>
    <scope>NUCLEOTIDE SEQUENCE [LARGE SCALE GENOMIC DNA]</scope>
    <source>
        <strain evidence="1 2">DSM 21299</strain>
    </source>
</reference>
<evidence type="ECO:0000313" key="1">
    <source>
        <dbReference type="EMBL" id="NIJ16449.1"/>
    </source>
</evidence>
<accession>A0A846M3G2</accession>
<protein>
    <recommendedName>
        <fullName evidence="3">DUF3618 domain-containing protein</fullName>
    </recommendedName>
</protein>
<dbReference type="Proteomes" id="UP000576821">
    <property type="component" value="Unassembled WGS sequence"/>
</dbReference>
<dbReference type="RefSeq" id="WP_167303075.1">
    <property type="nucleotide sequence ID" value="NZ_JAASQR010000002.1"/>
</dbReference>
<dbReference type="EMBL" id="JAASQR010000002">
    <property type="protein sequence ID" value="NIJ16449.1"/>
    <property type="molecule type" value="Genomic_DNA"/>
</dbReference>
<comment type="caution">
    <text evidence="1">The sequence shown here is derived from an EMBL/GenBank/DDBJ whole genome shotgun (WGS) entry which is preliminary data.</text>
</comment>
<keyword evidence="2" id="KW-1185">Reference proteome</keyword>
<proteinExistence type="predicted"/>